<organism evidence="1 2">
    <name type="scientific">Trichonephila inaurata madagascariensis</name>
    <dbReference type="NCBI Taxonomy" id="2747483"/>
    <lineage>
        <taxon>Eukaryota</taxon>
        <taxon>Metazoa</taxon>
        <taxon>Ecdysozoa</taxon>
        <taxon>Arthropoda</taxon>
        <taxon>Chelicerata</taxon>
        <taxon>Arachnida</taxon>
        <taxon>Araneae</taxon>
        <taxon>Araneomorphae</taxon>
        <taxon>Entelegynae</taxon>
        <taxon>Araneoidea</taxon>
        <taxon>Nephilidae</taxon>
        <taxon>Trichonephila</taxon>
        <taxon>Trichonephila inaurata</taxon>
    </lineage>
</organism>
<proteinExistence type="predicted"/>
<keyword evidence="2" id="KW-1185">Reference proteome</keyword>
<dbReference type="PANTHER" id="PTHR45913:SF21">
    <property type="entry name" value="DUF4371 DOMAIN-CONTAINING PROTEIN"/>
    <property type="match status" value="1"/>
</dbReference>
<dbReference type="Proteomes" id="UP000886998">
    <property type="component" value="Unassembled WGS sequence"/>
</dbReference>
<name>A0A8X6JLA5_9ARAC</name>
<dbReference type="EMBL" id="BMAV01025366">
    <property type="protein sequence ID" value="GFS40998.1"/>
    <property type="molecule type" value="Genomic_DNA"/>
</dbReference>
<dbReference type="AlphaFoldDB" id="A0A8X6JLA5"/>
<comment type="caution">
    <text evidence="1">The sequence shown here is derived from an EMBL/GenBank/DDBJ whole genome shotgun (WGS) entry which is preliminary data.</text>
</comment>
<gene>
    <name evidence="1" type="primary">X975_20615</name>
    <name evidence="1" type="ORF">TNIN_289591</name>
</gene>
<accession>A0A8X6JLA5</accession>
<evidence type="ECO:0000313" key="2">
    <source>
        <dbReference type="Proteomes" id="UP000886998"/>
    </source>
</evidence>
<sequence>MYESTDATDATQVAIFVHVVDRDFTIIEELASVVALKGTARVTDLYSSLTQTLDINMSDFSNISAITTNGAKSMVEEKTGVTTLLKSDVKFLGDLEKLNMVILKIPQRLSSLKSEIHQLTDSKGKSILEFNEYG</sequence>
<protein>
    <submittedName>
        <fullName evidence="1">General transcription factor II-I repeat domain-containing protein 2B</fullName>
    </submittedName>
</protein>
<dbReference type="OrthoDB" id="6435362at2759"/>
<dbReference type="PANTHER" id="PTHR45913">
    <property type="entry name" value="EPM2A-INTERACTING PROTEIN 1"/>
    <property type="match status" value="1"/>
</dbReference>
<reference evidence="1" key="1">
    <citation type="submission" date="2020-08" db="EMBL/GenBank/DDBJ databases">
        <title>Multicomponent nature underlies the extraordinary mechanical properties of spider dragline silk.</title>
        <authorList>
            <person name="Kono N."/>
            <person name="Nakamura H."/>
            <person name="Mori M."/>
            <person name="Yoshida Y."/>
            <person name="Ohtoshi R."/>
            <person name="Malay A.D."/>
            <person name="Moran D.A.P."/>
            <person name="Tomita M."/>
            <person name="Numata K."/>
            <person name="Arakawa K."/>
        </authorList>
    </citation>
    <scope>NUCLEOTIDE SEQUENCE</scope>
</reference>
<evidence type="ECO:0000313" key="1">
    <source>
        <dbReference type="EMBL" id="GFS40998.1"/>
    </source>
</evidence>